<dbReference type="CDD" id="cd20512">
    <property type="entry name" value="CYCLIN_CLBs_yeast_rpt2"/>
    <property type="match status" value="1"/>
</dbReference>
<keyword evidence="3" id="KW-0131">Cell cycle</keyword>
<dbReference type="HOGENOM" id="CLU_020695_9_1_1"/>
<dbReference type="VEuPathDB" id="FungiDB:PV07_00704"/>
<feature type="compositionally biased region" description="Polar residues" evidence="5">
    <location>
        <begin position="236"/>
        <end position="265"/>
    </location>
</feature>
<dbReference type="EMBL" id="KN847040">
    <property type="protein sequence ID" value="KIW33889.1"/>
    <property type="molecule type" value="Genomic_DNA"/>
</dbReference>
<dbReference type="Gene3D" id="1.10.472.10">
    <property type="entry name" value="Cyclin-like"/>
    <property type="match status" value="2"/>
</dbReference>
<dbReference type="FunFam" id="1.10.472.10:FF:000001">
    <property type="entry name" value="G2/mitotic-specific cyclin"/>
    <property type="match status" value="1"/>
</dbReference>
<dbReference type="OrthoDB" id="5590282at2759"/>
<dbReference type="RefSeq" id="XP_016254105.1">
    <property type="nucleotide sequence ID" value="XM_016387177.1"/>
</dbReference>
<dbReference type="InterPro" id="IPR006671">
    <property type="entry name" value="Cyclin_N"/>
</dbReference>
<dbReference type="InterPro" id="IPR039361">
    <property type="entry name" value="Cyclin"/>
</dbReference>
<dbReference type="Pfam" id="PF00134">
    <property type="entry name" value="Cyclin_N"/>
    <property type="match status" value="1"/>
</dbReference>
<dbReference type="Proteomes" id="UP000054466">
    <property type="component" value="Unassembled WGS sequence"/>
</dbReference>
<feature type="region of interest" description="Disordered" evidence="5">
    <location>
        <begin position="229"/>
        <end position="274"/>
    </location>
</feature>
<dbReference type="GO" id="GO:0051301">
    <property type="term" value="P:cell division"/>
    <property type="evidence" value="ECO:0007669"/>
    <property type="project" value="UniProtKB-KW"/>
</dbReference>
<evidence type="ECO:0000256" key="1">
    <source>
        <dbReference type="ARBA" id="ARBA00022618"/>
    </source>
</evidence>
<dbReference type="AlphaFoldDB" id="A0A0D2DDX4"/>
<dbReference type="SMART" id="SM00385">
    <property type="entry name" value="CYCLIN"/>
    <property type="match status" value="2"/>
</dbReference>
<feature type="domain" description="Cyclin-like" evidence="6">
    <location>
        <begin position="436"/>
        <end position="520"/>
    </location>
</feature>
<feature type="domain" description="Cyclin C-terminal" evidence="7">
    <location>
        <begin position="529"/>
        <end position="644"/>
    </location>
</feature>
<dbReference type="PANTHER" id="PTHR10177">
    <property type="entry name" value="CYCLINS"/>
    <property type="match status" value="1"/>
</dbReference>
<gene>
    <name evidence="8" type="ORF">PV07_00704</name>
</gene>
<evidence type="ECO:0000256" key="2">
    <source>
        <dbReference type="ARBA" id="ARBA00023127"/>
    </source>
</evidence>
<dbReference type="InterPro" id="IPR004367">
    <property type="entry name" value="Cyclin_C-dom"/>
</dbReference>
<dbReference type="InterPro" id="IPR013763">
    <property type="entry name" value="Cyclin-like_dom"/>
</dbReference>
<dbReference type="InterPro" id="IPR036915">
    <property type="entry name" value="Cyclin-like_sf"/>
</dbReference>
<evidence type="ECO:0000256" key="4">
    <source>
        <dbReference type="RuleBase" id="RU000383"/>
    </source>
</evidence>
<keyword evidence="9" id="KW-1185">Reference proteome</keyword>
<dbReference type="Pfam" id="PF02984">
    <property type="entry name" value="Cyclin_C"/>
    <property type="match status" value="1"/>
</dbReference>
<reference evidence="8 9" key="1">
    <citation type="submission" date="2015-01" db="EMBL/GenBank/DDBJ databases">
        <title>The Genome Sequence of Cladophialophora immunda CBS83496.</title>
        <authorList>
            <consortium name="The Broad Institute Genomics Platform"/>
            <person name="Cuomo C."/>
            <person name="de Hoog S."/>
            <person name="Gorbushina A."/>
            <person name="Stielow B."/>
            <person name="Teixiera M."/>
            <person name="Abouelleil A."/>
            <person name="Chapman S.B."/>
            <person name="Priest M."/>
            <person name="Young S.K."/>
            <person name="Wortman J."/>
            <person name="Nusbaum C."/>
            <person name="Birren B."/>
        </authorList>
    </citation>
    <scope>NUCLEOTIDE SEQUENCE [LARGE SCALE GENOMIC DNA]</scope>
    <source>
        <strain evidence="8 9">CBS 83496</strain>
    </source>
</reference>
<comment type="similarity">
    <text evidence="4">Belongs to the cyclin family.</text>
</comment>
<name>A0A0D2DDX4_9EURO</name>
<keyword evidence="2 4" id="KW-0195">Cyclin</keyword>
<dbReference type="SUPFAM" id="SSF47954">
    <property type="entry name" value="Cyclin-like"/>
    <property type="match status" value="2"/>
</dbReference>
<evidence type="ECO:0000313" key="8">
    <source>
        <dbReference type="EMBL" id="KIW33889.1"/>
    </source>
</evidence>
<dbReference type="SMART" id="SM01332">
    <property type="entry name" value="Cyclin_C"/>
    <property type="match status" value="1"/>
</dbReference>
<keyword evidence="1" id="KW-0132">Cell division</keyword>
<protein>
    <submittedName>
        <fullName evidence="8">Uncharacterized protein</fullName>
    </submittedName>
</protein>
<proteinExistence type="inferred from homology"/>
<dbReference type="PROSITE" id="PS00292">
    <property type="entry name" value="CYCLINS"/>
    <property type="match status" value="1"/>
</dbReference>
<feature type="region of interest" description="Disordered" evidence="5">
    <location>
        <begin position="1"/>
        <end position="24"/>
    </location>
</feature>
<dbReference type="GeneID" id="27339898"/>
<evidence type="ECO:0000259" key="7">
    <source>
        <dbReference type="SMART" id="SM01332"/>
    </source>
</evidence>
<dbReference type="InterPro" id="IPR048258">
    <property type="entry name" value="Cyclins_cyclin-box"/>
</dbReference>
<feature type="region of interest" description="Disordered" evidence="5">
    <location>
        <begin position="169"/>
        <end position="189"/>
    </location>
</feature>
<dbReference type="STRING" id="569365.A0A0D2DDX4"/>
<feature type="compositionally biased region" description="Basic and acidic residues" evidence="5">
    <location>
        <begin position="174"/>
        <end position="184"/>
    </location>
</feature>
<dbReference type="CDD" id="cd20568">
    <property type="entry name" value="CYCLIN_CLBs_yeast_rpt1"/>
    <property type="match status" value="1"/>
</dbReference>
<feature type="domain" description="Cyclin-like" evidence="6">
    <location>
        <begin position="533"/>
        <end position="614"/>
    </location>
</feature>
<evidence type="ECO:0000259" key="6">
    <source>
        <dbReference type="SMART" id="SM00385"/>
    </source>
</evidence>
<evidence type="ECO:0000256" key="3">
    <source>
        <dbReference type="ARBA" id="ARBA00023306"/>
    </source>
</evidence>
<evidence type="ECO:0000313" key="9">
    <source>
        <dbReference type="Proteomes" id="UP000054466"/>
    </source>
</evidence>
<evidence type="ECO:0000256" key="5">
    <source>
        <dbReference type="SAM" id="MobiDB-lite"/>
    </source>
</evidence>
<sequence length="678" mass="75947">MDVKPQRPLRPLRVRNDENVPPEGQVTKTIHHRNKSSPALTTTFAEAQGLKAAAKRTAFGDVSNIVAGRPSKDDSILHTKPSLQAVVKPSQSLEQRRSIALLRPAQKGLKTILAGAAAYGTSKASSNATSTETVVALQPAATKKTLTKRHTTIFKDTRLAVLQETEITLSDSADENRPETEKRPSSANAGIESQLCLLPPPVPVAVPAEPVKDIQDLYSDTSLPGIEGVNLGPALSSESNSETQVNDGSSTVSSHVAQQLSQQPSDRPLPKHPIPAMEPHIAAVRKETQQIPVASLVNPVDSVPPLSPHHSYIQQRLEQEEYWDEEDDENYEEEDYVTARSFRSRGDNTTGGATTVLFPQMNQRARKEIAAAKQLVEATRSPEEVEDESYDTSMVAEYGEEIFDYMRQLEVKMLPNAHYMDNQHEIQWSMRSVLMDWLVQVHLRFNLLPETLFLTVNYIDRFLSCKVVSLGKLQLVGATAIFIAAKYEEINCPSVQEIVYMVDGGYSVDEILKAERFMLTMLQFELGFPGPMSFLRRISKADDYDLETRTLAKYFLEVTMMDERFIGSPPSFTAAASHCLARIMLRKGTWTAHHVYYSGYTYSQLKPLINLLLECCEDPRKHHNAVFNKYCDKRYKRASAFVETEIQRGFELPDPVAPTSFLQSTMLSFYDSVPYLRM</sequence>
<organism evidence="8 9">
    <name type="scientific">Cladophialophora immunda</name>
    <dbReference type="NCBI Taxonomy" id="569365"/>
    <lineage>
        <taxon>Eukaryota</taxon>
        <taxon>Fungi</taxon>
        <taxon>Dikarya</taxon>
        <taxon>Ascomycota</taxon>
        <taxon>Pezizomycotina</taxon>
        <taxon>Eurotiomycetes</taxon>
        <taxon>Chaetothyriomycetidae</taxon>
        <taxon>Chaetothyriales</taxon>
        <taxon>Herpotrichiellaceae</taxon>
        <taxon>Cladophialophora</taxon>
    </lineage>
</organism>
<accession>A0A0D2DDX4</accession>